<evidence type="ECO:0000256" key="1">
    <source>
        <dbReference type="SAM" id="MobiDB-lite"/>
    </source>
</evidence>
<comment type="caution">
    <text evidence="2">The sequence shown here is derived from an EMBL/GenBank/DDBJ whole genome shotgun (WGS) entry which is preliminary data.</text>
</comment>
<dbReference type="Proteomes" id="UP000198287">
    <property type="component" value="Unassembled WGS sequence"/>
</dbReference>
<reference evidence="2 3" key="1">
    <citation type="submission" date="2015-12" db="EMBL/GenBank/DDBJ databases">
        <title>The genome of Folsomia candida.</title>
        <authorList>
            <person name="Faddeeva A."/>
            <person name="Derks M.F."/>
            <person name="Anvar Y."/>
            <person name="Smit S."/>
            <person name="Van Straalen N."/>
            <person name="Roelofs D."/>
        </authorList>
    </citation>
    <scope>NUCLEOTIDE SEQUENCE [LARGE SCALE GENOMIC DNA]</scope>
    <source>
        <strain evidence="2 3">VU population</strain>
        <tissue evidence="2">Whole body</tissue>
    </source>
</reference>
<evidence type="ECO:0000313" key="3">
    <source>
        <dbReference type="Proteomes" id="UP000198287"/>
    </source>
</evidence>
<name>A0A226DZD3_FOLCA</name>
<dbReference type="EMBL" id="LNIX01000008">
    <property type="protein sequence ID" value="OXA50845.1"/>
    <property type="molecule type" value="Genomic_DNA"/>
</dbReference>
<protein>
    <submittedName>
        <fullName evidence="2">Uncharacterized protein</fullName>
    </submittedName>
</protein>
<evidence type="ECO:0000313" key="2">
    <source>
        <dbReference type="EMBL" id="OXA50845.1"/>
    </source>
</evidence>
<feature type="compositionally biased region" description="Gly residues" evidence="1">
    <location>
        <begin position="56"/>
        <end position="67"/>
    </location>
</feature>
<feature type="region of interest" description="Disordered" evidence="1">
    <location>
        <begin position="46"/>
        <end position="81"/>
    </location>
</feature>
<dbReference type="AlphaFoldDB" id="A0A226DZD3"/>
<proteinExistence type="predicted"/>
<feature type="non-terminal residue" evidence="2">
    <location>
        <position position="1"/>
    </location>
</feature>
<organism evidence="2 3">
    <name type="scientific">Folsomia candida</name>
    <name type="common">Springtail</name>
    <dbReference type="NCBI Taxonomy" id="158441"/>
    <lineage>
        <taxon>Eukaryota</taxon>
        <taxon>Metazoa</taxon>
        <taxon>Ecdysozoa</taxon>
        <taxon>Arthropoda</taxon>
        <taxon>Hexapoda</taxon>
        <taxon>Collembola</taxon>
        <taxon>Entomobryomorpha</taxon>
        <taxon>Isotomoidea</taxon>
        <taxon>Isotomidae</taxon>
        <taxon>Proisotominae</taxon>
        <taxon>Folsomia</taxon>
    </lineage>
</organism>
<gene>
    <name evidence="2" type="ORF">Fcan01_13998</name>
</gene>
<sequence length="425" mass="47401">QKGEEVVVHAKVEKLLTETADEDDIFSVDNLFSMYKFLTEDDGGGDNSVVVKRADGGGGGGGDGGGDNSTKTATREIDGHASNNNSSKLLLLFDENEDNVKSALDEIGHKLMREQIDQYVDLVVAQLTGMFDPGAASPQTPKDRYPVLKILDRIRLIMQKTCSPVKAEFFELALNSFLKVQLESFHVKEPYISHAVFVRIEYALKNCLAAAKAHVFGQDTNSTSTCDAGGRNDKTSKMLDVHGDGKEIVKLPETPPYAVGVLDSGAIREPLIETVWKMLINAHSYCYPYFKAYFNDHHALTVTLLPLFNNAIQDLWLKEGGYDVDHHRLYGGMLGDVKRVLEDVDNCVSASRQISQYPWYMSRPMRDSGNKWKRKRRRRRDAVDTGLTTRSKYFAPSPVWINDGHTLCLFDPDDPVAFLGKPICT</sequence>
<accession>A0A226DZD3</accession>
<keyword evidence="3" id="KW-1185">Reference proteome</keyword>